<proteinExistence type="predicted"/>
<gene>
    <name evidence="1" type="ORF">EV189_0031</name>
</gene>
<organism evidence="1 2">
    <name type="scientific">Motilibacter rhizosphaerae</name>
    <dbReference type="NCBI Taxonomy" id="598652"/>
    <lineage>
        <taxon>Bacteria</taxon>
        <taxon>Bacillati</taxon>
        <taxon>Actinomycetota</taxon>
        <taxon>Actinomycetes</taxon>
        <taxon>Motilibacterales</taxon>
        <taxon>Motilibacteraceae</taxon>
        <taxon>Motilibacter</taxon>
    </lineage>
</organism>
<protein>
    <submittedName>
        <fullName evidence="1">Uncharacterized protein</fullName>
    </submittedName>
</protein>
<name>A0A4Q7NUP3_9ACTN</name>
<keyword evidence="2" id="KW-1185">Reference proteome</keyword>
<comment type="caution">
    <text evidence="1">The sequence shown here is derived from an EMBL/GenBank/DDBJ whole genome shotgun (WGS) entry which is preliminary data.</text>
</comment>
<dbReference type="AlphaFoldDB" id="A0A4Q7NUP3"/>
<evidence type="ECO:0000313" key="2">
    <source>
        <dbReference type="Proteomes" id="UP000293638"/>
    </source>
</evidence>
<dbReference type="Proteomes" id="UP000293638">
    <property type="component" value="Unassembled WGS sequence"/>
</dbReference>
<dbReference type="EMBL" id="SGXD01000001">
    <property type="protein sequence ID" value="RZS90804.1"/>
    <property type="molecule type" value="Genomic_DNA"/>
</dbReference>
<reference evidence="1 2" key="1">
    <citation type="submission" date="2019-02" db="EMBL/GenBank/DDBJ databases">
        <title>Genomic Encyclopedia of Type Strains, Phase IV (KMG-IV): sequencing the most valuable type-strain genomes for metagenomic binning, comparative biology and taxonomic classification.</title>
        <authorList>
            <person name="Goeker M."/>
        </authorList>
    </citation>
    <scope>NUCLEOTIDE SEQUENCE [LARGE SCALE GENOMIC DNA]</scope>
    <source>
        <strain evidence="1 2">DSM 45622</strain>
    </source>
</reference>
<evidence type="ECO:0000313" key="1">
    <source>
        <dbReference type="EMBL" id="RZS90804.1"/>
    </source>
</evidence>
<accession>A0A4Q7NUP3</accession>
<sequence>MGDVSGHSSELEHRGSFAHAVCACGWAGPGRRALARARRDGSDHATLAALESLPTVPAQAVRSVELGSVELGSGGLLAGR</sequence>